<dbReference type="Proteomes" id="UP000827872">
    <property type="component" value="Linkage Group LG05"/>
</dbReference>
<comment type="caution">
    <text evidence="1">The sequence shown here is derived from an EMBL/GenBank/DDBJ whole genome shotgun (WGS) entry which is preliminary data.</text>
</comment>
<accession>A0ACB8F6B8</accession>
<evidence type="ECO:0000313" key="1">
    <source>
        <dbReference type="EMBL" id="KAH8000661.1"/>
    </source>
</evidence>
<sequence>MTSNKQGNLQRGRAVDCAPEMSEIEENLQAAFKKLRVDAEGSTATLSVSESTSLRPPVRPTDETKQKNMNASKESWHCCLRKPLRGTVRTRRRRSKSPILHPPKFIHCSVQTSSYSQPASKSSTSSSESSPSPDMPAPKIEQAHHLLSDVDPGENGGEPPEARAVETLKNKTEGGAVSLPTAILKATDLADFQSLSEQHKGGICACTNKHCQCQEWQDMKVYKFSDLQNSLPSTPERTTRVQNNSQVLLSRTPSCSPRSCSEQARANVDDVTIEDLSGYMEYFLHIPKKMSHMAEMMYT</sequence>
<proteinExistence type="predicted"/>
<reference evidence="1" key="1">
    <citation type="submission" date="2021-08" db="EMBL/GenBank/DDBJ databases">
        <title>The first chromosome-level gecko genome reveals the dynamic sex chromosomes of Neotropical dwarf geckos (Sphaerodactylidae: Sphaerodactylus).</title>
        <authorList>
            <person name="Pinto B.J."/>
            <person name="Keating S.E."/>
            <person name="Gamble T."/>
        </authorList>
    </citation>
    <scope>NUCLEOTIDE SEQUENCE</scope>
    <source>
        <strain evidence="1">TG3544</strain>
    </source>
</reference>
<dbReference type="EMBL" id="CM037618">
    <property type="protein sequence ID" value="KAH8000661.1"/>
    <property type="molecule type" value="Genomic_DNA"/>
</dbReference>
<keyword evidence="2" id="KW-1185">Reference proteome</keyword>
<evidence type="ECO:0000313" key="2">
    <source>
        <dbReference type="Proteomes" id="UP000827872"/>
    </source>
</evidence>
<gene>
    <name evidence="1" type="ORF">K3G42_027392</name>
</gene>
<protein>
    <submittedName>
        <fullName evidence="1">Uncharacterized protein</fullName>
    </submittedName>
</protein>
<name>A0ACB8F6B8_9SAUR</name>
<organism evidence="1 2">
    <name type="scientific">Sphaerodactylus townsendi</name>
    <dbReference type="NCBI Taxonomy" id="933632"/>
    <lineage>
        <taxon>Eukaryota</taxon>
        <taxon>Metazoa</taxon>
        <taxon>Chordata</taxon>
        <taxon>Craniata</taxon>
        <taxon>Vertebrata</taxon>
        <taxon>Euteleostomi</taxon>
        <taxon>Lepidosauria</taxon>
        <taxon>Squamata</taxon>
        <taxon>Bifurcata</taxon>
        <taxon>Gekkota</taxon>
        <taxon>Sphaerodactylidae</taxon>
        <taxon>Sphaerodactylus</taxon>
    </lineage>
</organism>